<evidence type="ECO:0000259" key="2">
    <source>
        <dbReference type="Pfam" id="PF04659"/>
    </source>
</evidence>
<feature type="compositionally biased region" description="Acidic residues" evidence="1">
    <location>
        <begin position="1"/>
        <end position="11"/>
    </location>
</feature>
<organism evidence="3 4">
    <name type="scientific">candidate division MSBL1 archaeon SCGC-AAA382A20</name>
    <dbReference type="NCBI Taxonomy" id="1698280"/>
    <lineage>
        <taxon>Archaea</taxon>
        <taxon>Methanobacteriati</taxon>
        <taxon>Methanobacteriota</taxon>
        <taxon>candidate division MSBL1</taxon>
    </lineage>
</organism>
<proteinExistence type="predicted"/>
<dbReference type="Pfam" id="PF04659">
    <property type="entry name" value="Arch_fla_DE"/>
    <property type="match status" value="1"/>
</dbReference>
<evidence type="ECO:0000313" key="4">
    <source>
        <dbReference type="Proteomes" id="UP000070263"/>
    </source>
</evidence>
<dbReference type="AlphaFoldDB" id="A0A133VKM7"/>
<evidence type="ECO:0000313" key="3">
    <source>
        <dbReference type="EMBL" id="KXB06994.1"/>
    </source>
</evidence>
<gene>
    <name evidence="3" type="ORF">AKJ51_02335</name>
</gene>
<keyword evidence="4" id="KW-1185">Reference proteome</keyword>
<dbReference type="EMBL" id="LHYE01000021">
    <property type="protein sequence ID" value="KXB06994.1"/>
    <property type="molecule type" value="Genomic_DNA"/>
</dbReference>
<feature type="region of interest" description="Disordered" evidence="1">
    <location>
        <begin position="1"/>
        <end position="38"/>
    </location>
</feature>
<protein>
    <recommendedName>
        <fullName evidence="2">Archaeal flagella protein FlaD/E domain-containing protein</fullName>
    </recommendedName>
</protein>
<reference evidence="3 4" key="1">
    <citation type="journal article" date="2016" name="Sci. Rep.">
        <title>Metabolic traits of an uncultured archaeal lineage -MSBL1- from brine pools of the Red Sea.</title>
        <authorList>
            <person name="Mwirichia R."/>
            <person name="Alam I."/>
            <person name="Rashid M."/>
            <person name="Vinu M."/>
            <person name="Ba-Alawi W."/>
            <person name="Anthony Kamau A."/>
            <person name="Kamanda Ngugi D."/>
            <person name="Goker M."/>
            <person name="Klenk H.P."/>
            <person name="Bajic V."/>
            <person name="Stingl U."/>
        </authorList>
    </citation>
    <scope>NUCLEOTIDE SEQUENCE [LARGE SCALE GENOMIC DNA]</scope>
    <source>
        <strain evidence="3">SCGC-AAA382A20</strain>
    </source>
</reference>
<comment type="caution">
    <text evidence="3">The sequence shown here is derived from an EMBL/GenBank/DDBJ whole genome shotgun (WGS) entry which is preliminary data.</text>
</comment>
<dbReference type="GO" id="GO:0097588">
    <property type="term" value="P:archaeal or bacterial-type flagellum-dependent cell motility"/>
    <property type="evidence" value="ECO:0007669"/>
    <property type="project" value="InterPro"/>
</dbReference>
<dbReference type="Proteomes" id="UP000070263">
    <property type="component" value="Unassembled WGS sequence"/>
</dbReference>
<sequence>MEDVYYEDELTEAPKEEPADEEEKTSVELGKPYLKTSDLNKGDPEKEVALLEWLNYLSSEYEMGELVEVLSYYVDLGWISEKVRSELVSYIRAFGDTKTEPSFSKIQMGDKDYQLEEKRAEDESYLEDESGGKTKFKEHMKSLLFIFKILKDKIPEEIYDKISKKIESKPQGDDN</sequence>
<dbReference type="InterPro" id="IPR006752">
    <property type="entry name" value="Arch_fla_DE"/>
</dbReference>
<name>A0A133VKM7_9EURY</name>
<feature type="domain" description="Archaeal flagella protein FlaD/E" evidence="2">
    <location>
        <begin position="32"/>
        <end position="99"/>
    </location>
</feature>
<evidence type="ECO:0000256" key="1">
    <source>
        <dbReference type="SAM" id="MobiDB-lite"/>
    </source>
</evidence>
<accession>A0A133VKM7</accession>